<dbReference type="Gene3D" id="4.10.1000.10">
    <property type="entry name" value="Zinc finger, CCCH-type"/>
    <property type="match status" value="1"/>
</dbReference>
<keyword evidence="8" id="KW-0747">Spliceosome</keyword>
<dbReference type="PROSITE" id="PS50089">
    <property type="entry name" value="ZF_RING_2"/>
    <property type="match status" value="1"/>
</dbReference>
<organism evidence="12 13">
    <name type="scientific">Lodderomyces elongisporus (strain ATCC 11503 / CBS 2605 / JCM 1781 / NBRC 1676 / NRRL YB-4239)</name>
    <name type="common">Yeast</name>
    <name type="synonym">Saccharomyces elongisporus</name>
    <dbReference type="NCBI Taxonomy" id="379508"/>
    <lineage>
        <taxon>Eukaryota</taxon>
        <taxon>Fungi</taxon>
        <taxon>Dikarya</taxon>
        <taxon>Ascomycota</taxon>
        <taxon>Saccharomycotina</taxon>
        <taxon>Pichiomycetes</taxon>
        <taxon>Debaryomycetaceae</taxon>
        <taxon>Candida/Lodderomyces clade</taxon>
        <taxon>Lodderomyces</taxon>
    </lineage>
</organism>
<keyword evidence="8" id="KW-0238">DNA-binding</keyword>
<evidence type="ECO:0000256" key="4">
    <source>
        <dbReference type="ARBA" id="ARBA00022723"/>
    </source>
</evidence>
<keyword evidence="6 7" id="KW-0862">Zinc</keyword>
<dbReference type="FunCoup" id="A5DV06">
    <property type="interactions" value="281"/>
</dbReference>
<feature type="domain" description="RING-type" evidence="10">
    <location>
        <begin position="211"/>
        <end position="251"/>
    </location>
</feature>
<evidence type="ECO:0000256" key="5">
    <source>
        <dbReference type="ARBA" id="ARBA00022771"/>
    </source>
</evidence>
<dbReference type="GO" id="GO:0008270">
    <property type="term" value="F:zinc ion binding"/>
    <property type="evidence" value="ECO:0007669"/>
    <property type="project" value="UniProtKB-KW"/>
</dbReference>
<dbReference type="GO" id="GO:0034247">
    <property type="term" value="P:snoRNA splicing"/>
    <property type="evidence" value="ECO:0007669"/>
    <property type="project" value="TreeGrafter"/>
</dbReference>
<dbReference type="PANTHER" id="PTHR12930:SF0">
    <property type="entry name" value="RING FINGER PROTEIN 113B"/>
    <property type="match status" value="1"/>
</dbReference>
<reference evidence="12 13" key="1">
    <citation type="journal article" date="2009" name="Nature">
        <title>Evolution of pathogenicity and sexual reproduction in eight Candida genomes.</title>
        <authorList>
            <person name="Butler G."/>
            <person name="Rasmussen M.D."/>
            <person name="Lin M.F."/>
            <person name="Santos M.A."/>
            <person name="Sakthikumar S."/>
            <person name="Munro C.A."/>
            <person name="Rheinbay E."/>
            <person name="Grabherr M."/>
            <person name="Forche A."/>
            <person name="Reedy J.L."/>
            <person name="Agrafioti I."/>
            <person name="Arnaud M.B."/>
            <person name="Bates S."/>
            <person name="Brown A.J."/>
            <person name="Brunke S."/>
            <person name="Costanzo M.C."/>
            <person name="Fitzpatrick D.A."/>
            <person name="de Groot P.W."/>
            <person name="Harris D."/>
            <person name="Hoyer L.L."/>
            <person name="Hube B."/>
            <person name="Klis F.M."/>
            <person name="Kodira C."/>
            <person name="Lennard N."/>
            <person name="Logue M.E."/>
            <person name="Martin R."/>
            <person name="Neiman A.M."/>
            <person name="Nikolaou E."/>
            <person name="Quail M.A."/>
            <person name="Quinn J."/>
            <person name="Santos M.C."/>
            <person name="Schmitzberger F.F."/>
            <person name="Sherlock G."/>
            <person name="Shah P."/>
            <person name="Silverstein K.A."/>
            <person name="Skrzypek M.S."/>
            <person name="Soll D."/>
            <person name="Staggs R."/>
            <person name="Stansfield I."/>
            <person name="Stumpf M.P."/>
            <person name="Sudbery P.E."/>
            <person name="Srikantha T."/>
            <person name="Zeng Q."/>
            <person name="Berman J."/>
            <person name="Berriman M."/>
            <person name="Heitman J."/>
            <person name="Gow N.A."/>
            <person name="Lorenz M.C."/>
            <person name="Birren B.W."/>
            <person name="Kellis M."/>
            <person name="Cuomo C.A."/>
        </authorList>
    </citation>
    <scope>NUCLEOTIDE SEQUENCE [LARGE SCALE GENOMIC DNA]</scope>
    <source>
        <strain evidence="13">ATCC 11503 / BCRC 21390 / CBS 2605 / JCM 1781 / NBRC 1676 / NRRL YB-4239</strain>
    </source>
</reference>
<keyword evidence="8" id="KW-0507">mRNA processing</keyword>
<dbReference type="Gene3D" id="3.30.40.10">
    <property type="entry name" value="Zinc/RING finger domain, C3HC4 (zinc finger)"/>
    <property type="match status" value="1"/>
</dbReference>
<evidence type="ECO:0000256" key="1">
    <source>
        <dbReference type="ARBA" id="ARBA00003777"/>
    </source>
</evidence>
<feature type="zinc finger region" description="C3H1-type" evidence="7">
    <location>
        <begin position="125"/>
        <end position="153"/>
    </location>
</feature>
<comment type="subunit">
    <text evidence="8">Associated with the spliceosome.</text>
</comment>
<dbReference type="InterPro" id="IPR036855">
    <property type="entry name" value="Znf_CCCH_sf"/>
</dbReference>
<dbReference type="AlphaFoldDB" id="A5DV06"/>
<keyword evidence="8" id="KW-0508">mRNA splicing</keyword>
<gene>
    <name evidence="12" type="ORF">LELG_01192</name>
</gene>
<dbReference type="EMBL" id="CH981524">
    <property type="protein sequence ID" value="EDK43014.1"/>
    <property type="molecule type" value="Genomic_DNA"/>
</dbReference>
<name>A5DV06_LODEL</name>
<dbReference type="PROSITE" id="PS50103">
    <property type="entry name" value="ZF_C3H1"/>
    <property type="match status" value="1"/>
</dbReference>
<dbReference type="Pfam" id="PF13445">
    <property type="entry name" value="zf-RING_UBOX"/>
    <property type="match status" value="1"/>
</dbReference>
<dbReference type="Pfam" id="PF00642">
    <property type="entry name" value="zf-CCCH"/>
    <property type="match status" value="1"/>
</dbReference>
<dbReference type="SMART" id="SM00356">
    <property type="entry name" value="ZnF_C3H1"/>
    <property type="match status" value="1"/>
</dbReference>
<dbReference type="GO" id="GO:0005684">
    <property type="term" value="C:U2-type spliceosomal complex"/>
    <property type="evidence" value="ECO:0007669"/>
    <property type="project" value="TreeGrafter"/>
</dbReference>
<comment type="similarity">
    <text evidence="2 8">Belongs to the CWC24 family.</text>
</comment>
<dbReference type="SUPFAM" id="SSF57850">
    <property type="entry name" value="RING/U-box"/>
    <property type="match status" value="1"/>
</dbReference>
<dbReference type="STRING" id="379508.A5DV06"/>
<dbReference type="InterPro" id="IPR013083">
    <property type="entry name" value="Znf_RING/FYVE/PHD"/>
</dbReference>
<keyword evidence="13" id="KW-1185">Reference proteome</keyword>
<evidence type="ECO:0000259" key="10">
    <source>
        <dbReference type="PROSITE" id="PS50089"/>
    </source>
</evidence>
<evidence type="ECO:0000313" key="12">
    <source>
        <dbReference type="EMBL" id="EDK43014.1"/>
    </source>
</evidence>
<dbReference type="InterPro" id="IPR027370">
    <property type="entry name" value="Znf-RING_euk"/>
</dbReference>
<dbReference type="InterPro" id="IPR000571">
    <property type="entry name" value="Znf_CCCH"/>
</dbReference>
<dbReference type="GeneID" id="5235205"/>
<feature type="region of interest" description="Disordered" evidence="9">
    <location>
        <begin position="1"/>
        <end position="31"/>
    </location>
</feature>
<feature type="domain" description="C3H1-type" evidence="11">
    <location>
        <begin position="125"/>
        <end position="153"/>
    </location>
</feature>
<dbReference type="HOGENOM" id="CLU_050460_3_0_1"/>
<dbReference type="GO" id="GO:0003677">
    <property type="term" value="F:DNA binding"/>
    <property type="evidence" value="ECO:0007669"/>
    <property type="project" value="UniProtKB-UniRule"/>
</dbReference>
<dbReference type="eggNOG" id="KOG1813">
    <property type="taxonomic scope" value="Eukaryota"/>
</dbReference>
<dbReference type="VEuPathDB" id="FungiDB:LELG_01192"/>
<feature type="compositionally biased region" description="Basic and acidic residues" evidence="9">
    <location>
        <begin position="7"/>
        <end position="17"/>
    </location>
</feature>
<sequence length="272" mass="30565">MFKKRAVKDFGNDKNKTDSSSTGGKRKVDFHNDILESTAESTDLPTFKKRSKLNETLTTPASISKERIIANIQPLPRGATTDIESKNSTALVADEPTISAKPTGSRRGSSLKPLAENIKVTTITDFQPDVCKDFLQTGYCGYGDTCKFLHVRDESRQKKTIIREWENVAKKGKYGSTLSTLAKYTPSLVQSLHQQQQQQQVLVKDLQPFKCPICKKDYKNPIKTQCGHLACKLCFLDRYKKQRKVGCFICNKDVEGVMIPVLQKELEKLING</sequence>
<dbReference type="InParanoid" id="A5DV06"/>
<dbReference type="SUPFAM" id="SSF90229">
    <property type="entry name" value="CCCH zinc finger"/>
    <property type="match status" value="1"/>
</dbReference>
<evidence type="ECO:0000256" key="3">
    <source>
        <dbReference type="ARBA" id="ARBA00020647"/>
    </source>
</evidence>
<dbReference type="GO" id="GO:0006397">
    <property type="term" value="P:mRNA processing"/>
    <property type="evidence" value="ECO:0007669"/>
    <property type="project" value="UniProtKB-KW"/>
</dbReference>
<evidence type="ECO:0000256" key="7">
    <source>
        <dbReference type="PROSITE-ProRule" id="PRU00723"/>
    </source>
</evidence>
<dbReference type="OMA" id="TIIREWE"/>
<accession>A5DV06</accession>
<evidence type="ECO:0000259" key="11">
    <source>
        <dbReference type="PROSITE" id="PS50103"/>
    </source>
</evidence>
<evidence type="ECO:0000313" key="13">
    <source>
        <dbReference type="Proteomes" id="UP000001996"/>
    </source>
</evidence>
<protein>
    <recommendedName>
        <fullName evidence="3 8">Pre-mRNA-splicing factor CWC24</fullName>
    </recommendedName>
</protein>
<comment type="function">
    <text evidence="1 8">Involved in pre-mRNA splicing.</text>
</comment>
<dbReference type="OrthoDB" id="25761at2759"/>
<proteinExistence type="inferred from homology"/>
<keyword evidence="8" id="KW-0539">Nucleus</keyword>
<dbReference type="SMART" id="SM00184">
    <property type="entry name" value="RING"/>
    <property type="match status" value="1"/>
</dbReference>
<dbReference type="InterPro" id="IPR039971">
    <property type="entry name" value="CWC24-like"/>
</dbReference>
<keyword evidence="5 7" id="KW-0863">Zinc-finger</keyword>
<dbReference type="Proteomes" id="UP000001996">
    <property type="component" value="Unassembled WGS sequence"/>
</dbReference>
<dbReference type="PANTHER" id="PTHR12930">
    <property type="entry name" value="ZINC FINGER PROTEIN 183"/>
    <property type="match status" value="1"/>
</dbReference>
<evidence type="ECO:0000256" key="2">
    <source>
        <dbReference type="ARBA" id="ARBA00009161"/>
    </source>
</evidence>
<comment type="subcellular location">
    <subcellularLocation>
        <location evidence="8">Nucleus</location>
    </subcellularLocation>
</comment>
<evidence type="ECO:0000256" key="8">
    <source>
        <dbReference type="RuleBase" id="RU367110"/>
    </source>
</evidence>
<dbReference type="KEGG" id="lel:PVL30_001161"/>
<dbReference type="InterPro" id="IPR001841">
    <property type="entry name" value="Znf_RING"/>
</dbReference>
<evidence type="ECO:0000256" key="6">
    <source>
        <dbReference type="ARBA" id="ARBA00022833"/>
    </source>
</evidence>
<evidence type="ECO:0000256" key="9">
    <source>
        <dbReference type="SAM" id="MobiDB-lite"/>
    </source>
</evidence>
<keyword evidence="4 7" id="KW-0479">Metal-binding</keyword>